<accession>G5AUA9</accession>
<dbReference type="AlphaFoldDB" id="G5AUA9"/>
<evidence type="ECO:0000256" key="1">
    <source>
        <dbReference type="SAM" id="SignalP"/>
    </source>
</evidence>
<keyword evidence="1" id="KW-0732">Signal</keyword>
<gene>
    <name evidence="2" type="ORF">GW7_13438</name>
</gene>
<dbReference type="Proteomes" id="UP000006813">
    <property type="component" value="Unassembled WGS sequence"/>
</dbReference>
<organism evidence="2 3">
    <name type="scientific">Heterocephalus glaber</name>
    <name type="common">Naked mole rat</name>
    <dbReference type="NCBI Taxonomy" id="10181"/>
    <lineage>
        <taxon>Eukaryota</taxon>
        <taxon>Metazoa</taxon>
        <taxon>Chordata</taxon>
        <taxon>Craniata</taxon>
        <taxon>Vertebrata</taxon>
        <taxon>Euteleostomi</taxon>
        <taxon>Mammalia</taxon>
        <taxon>Eutheria</taxon>
        <taxon>Euarchontoglires</taxon>
        <taxon>Glires</taxon>
        <taxon>Rodentia</taxon>
        <taxon>Hystricomorpha</taxon>
        <taxon>Bathyergidae</taxon>
        <taxon>Heterocephalus</taxon>
    </lineage>
</organism>
<proteinExistence type="predicted"/>
<name>G5AUA9_HETGA</name>
<dbReference type="InParanoid" id="G5AUA9"/>
<sequence>MLLALGSHLKGALEAFAVALCCWALAKPECLGTLVDCLAFNYHSTMGWTGARPLPRALPSLLSKPMTMLCGHSYCRHCLGRELRVHYHLCHESH</sequence>
<evidence type="ECO:0000313" key="2">
    <source>
        <dbReference type="EMBL" id="EHB00620.1"/>
    </source>
</evidence>
<reference evidence="2 3" key="1">
    <citation type="journal article" date="2011" name="Nature">
        <title>Genome sequencing reveals insights into physiology and longevity of the naked mole rat.</title>
        <authorList>
            <person name="Kim E.B."/>
            <person name="Fang X."/>
            <person name="Fushan A.A."/>
            <person name="Huang Z."/>
            <person name="Lobanov A.V."/>
            <person name="Han L."/>
            <person name="Marino S.M."/>
            <person name="Sun X."/>
            <person name="Turanov A.A."/>
            <person name="Yang P."/>
            <person name="Yim S.H."/>
            <person name="Zhao X."/>
            <person name="Kasaikina M.V."/>
            <person name="Stoletzki N."/>
            <person name="Peng C."/>
            <person name="Polak P."/>
            <person name="Xiong Z."/>
            <person name="Kiezun A."/>
            <person name="Zhu Y."/>
            <person name="Chen Y."/>
            <person name="Kryukov G.V."/>
            <person name="Zhang Q."/>
            <person name="Peshkin L."/>
            <person name="Yang L."/>
            <person name="Bronson R.T."/>
            <person name="Buffenstein R."/>
            <person name="Wang B."/>
            <person name="Han C."/>
            <person name="Li Q."/>
            <person name="Chen L."/>
            <person name="Zhao W."/>
            <person name="Sunyaev S.R."/>
            <person name="Park T.J."/>
            <person name="Zhang G."/>
            <person name="Wang J."/>
            <person name="Gladyshev V.N."/>
        </authorList>
    </citation>
    <scope>NUCLEOTIDE SEQUENCE [LARGE SCALE GENOMIC DNA]</scope>
</reference>
<dbReference type="STRING" id="10181.G5AUA9"/>
<feature type="chain" id="PRO_5003473708" evidence="1">
    <location>
        <begin position="29"/>
        <end position="94"/>
    </location>
</feature>
<dbReference type="SUPFAM" id="SSF57850">
    <property type="entry name" value="RING/U-box"/>
    <property type="match status" value="1"/>
</dbReference>
<dbReference type="EMBL" id="JH166971">
    <property type="protein sequence ID" value="EHB00620.1"/>
    <property type="molecule type" value="Genomic_DNA"/>
</dbReference>
<protein>
    <submittedName>
        <fullName evidence="2">LON peptidase and RING finger protein 1</fullName>
    </submittedName>
</protein>
<evidence type="ECO:0000313" key="3">
    <source>
        <dbReference type="Proteomes" id="UP000006813"/>
    </source>
</evidence>
<feature type="signal peptide" evidence="1">
    <location>
        <begin position="1"/>
        <end position="28"/>
    </location>
</feature>